<dbReference type="Proteomes" id="UP000269945">
    <property type="component" value="Unassembled WGS sequence"/>
</dbReference>
<dbReference type="AlphaFoldDB" id="A0A9X9LKR5"/>
<proteinExistence type="predicted"/>
<name>A0A9X9LKR5_GULGU</name>
<evidence type="ECO:0000313" key="1">
    <source>
        <dbReference type="EMBL" id="VCW70644.1"/>
    </source>
</evidence>
<dbReference type="EMBL" id="CYRY02006135">
    <property type="protein sequence ID" value="VCW70644.1"/>
    <property type="molecule type" value="Genomic_DNA"/>
</dbReference>
<comment type="caution">
    <text evidence="1">The sequence shown here is derived from an EMBL/GenBank/DDBJ whole genome shotgun (WGS) entry which is preliminary data.</text>
</comment>
<accession>A0A9X9LKR5</accession>
<gene>
    <name evidence="1" type="ORF">BN2614_LOCUS3</name>
</gene>
<reference evidence="1 2" key="1">
    <citation type="submission" date="2018-10" db="EMBL/GenBank/DDBJ databases">
        <authorList>
            <person name="Ekblom R."/>
            <person name="Jareborg N."/>
        </authorList>
    </citation>
    <scope>NUCLEOTIDE SEQUENCE [LARGE SCALE GENOMIC DNA]</scope>
    <source>
        <tissue evidence="1">Muscle</tissue>
    </source>
</reference>
<keyword evidence="2" id="KW-1185">Reference proteome</keyword>
<feature type="non-terminal residue" evidence="1">
    <location>
        <position position="1"/>
    </location>
</feature>
<organism evidence="1 2">
    <name type="scientific">Gulo gulo</name>
    <name type="common">Wolverine</name>
    <name type="synonym">Gluton</name>
    <dbReference type="NCBI Taxonomy" id="48420"/>
    <lineage>
        <taxon>Eukaryota</taxon>
        <taxon>Metazoa</taxon>
        <taxon>Chordata</taxon>
        <taxon>Craniata</taxon>
        <taxon>Vertebrata</taxon>
        <taxon>Euteleostomi</taxon>
        <taxon>Mammalia</taxon>
        <taxon>Eutheria</taxon>
        <taxon>Laurasiatheria</taxon>
        <taxon>Carnivora</taxon>
        <taxon>Caniformia</taxon>
        <taxon>Musteloidea</taxon>
        <taxon>Mustelidae</taxon>
        <taxon>Guloninae</taxon>
        <taxon>Gulo</taxon>
    </lineage>
</organism>
<sequence length="63" mass="7208">SWLWVWTSPGPERQVGKWDRNTAPHFFPGLEFSAVDCYLGQAQMWGSVTEDSVILHAKGQRFV</sequence>
<evidence type="ECO:0000313" key="2">
    <source>
        <dbReference type="Proteomes" id="UP000269945"/>
    </source>
</evidence>
<protein>
    <submittedName>
        <fullName evidence="1">Uncharacterized protein</fullName>
    </submittedName>
</protein>